<name>A0A8S3T6C7_MYTED</name>
<comment type="caution">
    <text evidence="4">The sequence shown here is derived from an EMBL/GenBank/DDBJ whole genome shotgun (WGS) entry which is preliminary data.</text>
</comment>
<evidence type="ECO:0000256" key="1">
    <source>
        <dbReference type="PROSITE-ProRule" id="PRU01005"/>
    </source>
</evidence>
<dbReference type="Pfam" id="PF01549">
    <property type="entry name" value="ShK"/>
    <property type="match status" value="1"/>
</dbReference>
<dbReference type="Gene3D" id="3.40.390.10">
    <property type="entry name" value="Collagenase (Catalytic Domain)"/>
    <property type="match status" value="2"/>
</dbReference>
<reference evidence="4" key="1">
    <citation type="submission" date="2021-03" db="EMBL/GenBank/DDBJ databases">
        <authorList>
            <person name="Bekaert M."/>
        </authorList>
    </citation>
    <scope>NUCLEOTIDE SEQUENCE</scope>
</reference>
<dbReference type="GO" id="GO:0008237">
    <property type="term" value="F:metallopeptidase activity"/>
    <property type="evidence" value="ECO:0007669"/>
    <property type="project" value="InterPro"/>
</dbReference>
<feature type="region of interest" description="Disordered" evidence="2">
    <location>
        <begin position="41"/>
        <end position="65"/>
    </location>
</feature>
<dbReference type="AlphaFoldDB" id="A0A8S3T6C7"/>
<dbReference type="EMBL" id="CAJPWZ010001806">
    <property type="protein sequence ID" value="CAG2224477.1"/>
    <property type="molecule type" value="Genomic_DNA"/>
</dbReference>
<dbReference type="OrthoDB" id="6132182at2759"/>
<dbReference type="PROSITE" id="PS51670">
    <property type="entry name" value="SHKT"/>
    <property type="match status" value="1"/>
</dbReference>
<gene>
    <name evidence="4" type="ORF">MEDL_37722</name>
</gene>
<dbReference type="Proteomes" id="UP000683360">
    <property type="component" value="Unassembled WGS sequence"/>
</dbReference>
<dbReference type="SUPFAM" id="SSF55486">
    <property type="entry name" value="Metalloproteases ('zincins'), catalytic domain"/>
    <property type="match status" value="1"/>
</dbReference>
<evidence type="ECO:0000313" key="5">
    <source>
        <dbReference type="Proteomes" id="UP000683360"/>
    </source>
</evidence>
<evidence type="ECO:0000313" key="4">
    <source>
        <dbReference type="EMBL" id="CAG2224477.1"/>
    </source>
</evidence>
<feature type="domain" description="ShKT" evidence="3">
    <location>
        <begin position="335"/>
        <end position="369"/>
    </location>
</feature>
<dbReference type="InterPro" id="IPR024079">
    <property type="entry name" value="MetalloPept_cat_dom_sf"/>
</dbReference>
<organism evidence="4 5">
    <name type="scientific">Mytilus edulis</name>
    <name type="common">Blue mussel</name>
    <dbReference type="NCBI Taxonomy" id="6550"/>
    <lineage>
        <taxon>Eukaryota</taxon>
        <taxon>Metazoa</taxon>
        <taxon>Spiralia</taxon>
        <taxon>Lophotrochozoa</taxon>
        <taxon>Mollusca</taxon>
        <taxon>Bivalvia</taxon>
        <taxon>Autobranchia</taxon>
        <taxon>Pteriomorphia</taxon>
        <taxon>Mytilida</taxon>
        <taxon>Mytiloidea</taxon>
        <taxon>Mytilidae</taxon>
        <taxon>Mytilinae</taxon>
        <taxon>Mytilus</taxon>
    </lineage>
</organism>
<evidence type="ECO:0000256" key="2">
    <source>
        <dbReference type="SAM" id="MobiDB-lite"/>
    </source>
</evidence>
<dbReference type="InterPro" id="IPR003582">
    <property type="entry name" value="ShKT_dom"/>
</dbReference>
<proteinExistence type="predicted"/>
<protein>
    <recommendedName>
        <fullName evidence="3">ShKT domain-containing protein</fullName>
    </recommendedName>
</protein>
<comment type="caution">
    <text evidence="1">Lacks conserved residue(s) required for the propagation of feature annotation.</text>
</comment>
<accession>A0A8S3T6C7</accession>
<sequence>MGTNMVEVNGNDLDTLGKDFKIQFYDTDGNYTDTGFVGYSDNSSQKNRRASLRPGKATSTDSCDHVRGVPTELRSSSVMKPHGLATFYQKYTEAYGIPILSSWNVNDDALKRACYITRFLFADNYAVRNSFYQRSGRSAVIGVHEGTTSIPEHSHMDPSFWDNRARGLGATDSAPVSTGGEENLLCLQNDRYHSEDIYLHEFAHGVANLGARYGISGWFQRLENQYKTAKQQGLWAHTYSMSSSAEYFAEGVQSYFNVNDYSATPNGIHGPISTRDKLRTYDPALYQLIEEVWPCHNTYLKRCVTSRAQEQQQNIRTNCDGSTSGGGGGASSTSCTDHHQFCHDWAGSGECSRNPAYMNENCKKSCNLEVNGNGLDTLGKDFKIQFYDADGNYTDTGFVEYSDNSSPSWNVNDDALRRACYITRFLFADNYAVRNSFYQRSGRSAVIGVHEGTTSIPEYSHMDPSFSDNRARGLGATDSAPVSTGAEENLLCLQNDRYSEDIYLHEFAHGVANLGARYGISGWFQRLENQYKIAKQQGLLEHNYAISSSVEYFVSCRRAKLLNATDYSTTPNGTISTKDKLRTYDPALYQLIEEVWPCHNIYLKRCVASRAQEQQQNIHTNCQGMFKLEDFQSLVMRNETKYCH</sequence>
<evidence type="ECO:0000259" key="3">
    <source>
        <dbReference type="PROSITE" id="PS51670"/>
    </source>
</evidence>
<dbReference type="SMART" id="SM00254">
    <property type="entry name" value="ShKT"/>
    <property type="match status" value="1"/>
</dbReference>
<keyword evidence="5" id="KW-1185">Reference proteome</keyword>